<keyword evidence="11" id="KW-1185">Reference proteome</keyword>
<dbReference type="EMBL" id="VFMN01000001">
    <property type="protein sequence ID" value="TQJ08682.1"/>
    <property type="molecule type" value="Genomic_DNA"/>
</dbReference>
<evidence type="ECO:0000256" key="3">
    <source>
        <dbReference type="ARBA" id="ARBA00012706"/>
    </source>
</evidence>
<dbReference type="Gene3D" id="3.20.20.80">
    <property type="entry name" value="Glycosidases"/>
    <property type="match status" value="1"/>
</dbReference>
<feature type="region of interest" description="Disordered" evidence="8">
    <location>
        <begin position="489"/>
        <end position="520"/>
    </location>
</feature>
<comment type="catalytic activity">
    <reaction evidence="1">
        <text>Random hydrolysis of (1-&gt;4)-beta-D-mannosidic linkages in mannans, galactomannans and glucomannans.</text>
        <dbReference type="EC" id="3.2.1.78"/>
    </reaction>
</comment>
<dbReference type="EC" id="3.2.1.78" evidence="3"/>
<evidence type="ECO:0000259" key="9">
    <source>
        <dbReference type="Pfam" id="PF26410"/>
    </source>
</evidence>
<dbReference type="AlphaFoldDB" id="A0A542E014"/>
<evidence type="ECO:0000313" key="11">
    <source>
        <dbReference type="Proteomes" id="UP000317893"/>
    </source>
</evidence>
<protein>
    <recommendedName>
        <fullName evidence="3">mannan endo-1,4-beta-mannosidase</fullName>
        <ecNumber evidence="3">3.2.1.78</ecNumber>
    </recommendedName>
</protein>
<dbReference type="InterPro" id="IPR001547">
    <property type="entry name" value="Glyco_hydro_5"/>
</dbReference>
<reference evidence="10 11" key="1">
    <citation type="submission" date="2019-06" db="EMBL/GenBank/DDBJ databases">
        <title>Sequencing the genomes of 1000 actinobacteria strains.</title>
        <authorList>
            <person name="Klenk H.-P."/>
        </authorList>
    </citation>
    <scope>NUCLEOTIDE SEQUENCE [LARGE SCALE GENOMIC DNA]</scope>
    <source>
        <strain evidence="10 11">DSM 18607</strain>
    </source>
</reference>
<keyword evidence="6" id="KW-0378">Hydrolase</keyword>
<comment type="caution">
    <text evidence="10">The sequence shown here is derived from an EMBL/GenBank/DDBJ whole genome shotgun (WGS) entry which is preliminary data.</text>
</comment>
<sequence>MGRGEVRPGLLVGDVAVDDLDLNLYWTGLDENVAGVDPDAGQSVAYPTAFRIRDGLRAARELGATVVRAHTVGISTGSPLSLEPSMGLWNPAAWGPIDLTVAEAGRLGLRLIVPLSDNGRYYHGGRYDVLRWLGLDTTYPGTAFYSDPRAIAAYQAHVAVVLNHVNPLTGRRLGDDPTIMAWELGNEMDWEIPSWVQANAAFVKTLAPRQLVAAGQSRGVQWAVTASPSVDISDSHYYPLDAAAVHADAATATAAGKVYVIGEYPSTDADDTALQSIAADPNVSGAAVWSVMPHGDHYGVVPHEDGYTLHVPGDDAAMQGRIDAIRRFGTALGQPVLPTAPTAQKPLVTSVSAPVSGVRTVRWRGTSAATSYVVSVVAAGGATTTSPSLPGSQTSWTVASSGAATVSVTGYDASGLSVGSGGLGVGTGAVVADPLEDWYLTSGRSGGVQRTSPWPAAQVAPSSCSGQGDWVSWPGPHVTSLVVTIGPSSSPSPWLEAQSSSGSWSAVPTTTRSTADGGRTLTAGVPGAAAVRVRWAAGTCAPLTRVAVGLG</sequence>
<evidence type="ECO:0000256" key="5">
    <source>
        <dbReference type="ARBA" id="ARBA00022729"/>
    </source>
</evidence>
<keyword evidence="5" id="KW-0732">Signal</keyword>
<dbReference type="Proteomes" id="UP000317893">
    <property type="component" value="Unassembled WGS sequence"/>
</dbReference>
<dbReference type="InterPro" id="IPR017853">
    <property type="entry name" value="GH"/>
</dbReference>
<evidence type="ECO:0000256" key="8">
    <source>
        <dbReference type="SAM" id="MobiDB-lite"/>
    </source>
</evidence>
<proteinExistence type="predicted"/>
<keyword evidence="7" id="KW-0326">Glycosidase</keyword>
<gene>
    <name evidence="10" type="ORF">FB458_1773</name>
</gene>
<feature type="domain" description="Glycoside hydrolase family 5" evidence="9">
    <location>
        <begin position="51"/>
        <end position="217"/>
    </location>
</feature>
<evidence type="ECO:0000256" key="6">
    <source>
        <dbReference type="ARBA" id="ARBA00022801"/>
    </source>
</evidence>
<dbReference type="PANTHER" id="PTHR31451">
    <property type="match status" value="1"/>
</dbReference>
<feature type="compositionally biased region" description="Polar residues" evidence="8">
    <location>
        <begin position="489"/>
        <end position="514"/>
    </location>
</feature>
<evidence type="ECO:0000313" key="10">
    <source>
        <dbReference type="EMBL" id="TQJ08682.1"/>
    </source>
</evidence>
<dbReference type="PANTHER" id="PTHR31451:SF39">
    <property type="entry name" value="MANNAN ENDO-1,4-BETA-MANNOSIDASE 1"/>
    <property type="match status" value="1"/>
</dbReference>
<evidence type="ECO:0000256" key="7">
    <source>
        <dbReference type="ARBA" id="ARBA00023295"/>
    </source>
</evidence>
<dbReference type="RefSeq" id="WP_246061674.1">
    <property type="nucleotide sequence ID" value="NZ_VFMN01000001.1"/>
</dbReference>
<dbReference type="GO" id="GO:0005576">
    <property type="term" value="C:extracellular region"/>
    <property type="evidence" value="ECO:0007669"/>
    <property type="project" value="UniProtKB-SubCell"/>
</dbReference>
<name>A0A542E014_9MICO</name>
<comment type="subcellular location">
    <subcellularLocation>
        <location evidence="2">Secreted</location>
    </subcellularLocation>
</comment>
<dbReference type="InterPro" id="IPR045053">
    <property type="entry name" value="MAN-like"/>
</dbReference>
<evidence type="ECO:0000256" key="1">
    <source>
        <dbReference type="ARBA" id="ARBA00001678"/>
    </source>
</evidence>
<organism evidence="10 11">
    <name type="scientific">Lapillicoccus jejuensis</name>
    <dbReference type="NCBI Taxonomy" id="402171"/>
    <lineage>
        <taxon>Bacteria</taxon>
        <taxon>Bacillati</taxon>
        <taxon>Actinomycetota</taxon>
        <taxon>Actinomycetes</taxon>
        <taxon>Micrococcales</taxon>
        <taxon>Intrasporangiaceae</taxon>
        <taxon>Lapillicoccus</taxon>
    </lineage>
</organism>
<keyword evidence="4" id="KW-0964">Secreted</keyword>
<evidence type="ECO:0000256" key="4">
    <source>
        <dbReference type="ARBA" id="ARBA00022525"/>
    </source>
</evidence>
<accession>A0A542E014</accession>
<dbReference type="SUPFAM" id="SSF51445">
    <property type="entry name" value="(Trans)glycosidases"/>
    <property type="match status" value="1"/>
</dbReference>
<dbReference type="Pfam" id="PF26410">
    <property type="entry name" value="GH5_mannosidase"/>
    <property type="match status" value="1"/>
</dbReference>
<evidence type="ECO:0000256" key="2">
    <source>
        <dbReference type="ARBA" id="ARBA00004613"/>
    </source>
</evidence>
<dbReference type="GO" id="GO:0016985">
    <property type="term" value="F:mannan endo-1,4-beta-mannosidase activity"/>
    <property type="evidence" value="ECO:0007669"/>
    <property type="project" value="TreeGrafter"/>
</dbReference>